<comment type="caution">
    <text evidence="1">The sequence shown here is derived from an EMBL/GenBank/DDBJ whole genome shotgun (WGS) entry which is preliminary data.</text>
</comment>
<protein>
    <submittedName>
        <fullName evidence="1">Uncharacterized protein</fullName>
    </submittedName>
</protein>
<dbReference type="EMBL" id="JAQQEZ010000055">
    <property type="protein sequence ID" value="MFM0007198.1"/>
    <property type="molecule type" value="Genomic_DNA"/>
</dbReference>
<keyword evidence="2" id="KW-1185">Reference proteome</keyword>
<gene>
    <name evidence="1" type="ORF">PQR57_40365</name>
</gene>
<name>A0ABW9B3Z3_9BURK</name>
<evidence type="ECO:0000313" key="1">
    <source>
        <dbReference type="EMBL" id="MFM0007198.1"/>
    </source>
</evidence>
<dbReference type="RefSeq" id="WP_408181758.1">
    <property type="nucleotide sequence ID" value="NZ_JAQQEZ010000055.1"/>
</dbReference>
<accession>A0ABW9B3Z3</accession>
<sequence>MRRIDAEYDIPQNVASSLVRKIAPNGFRLPAADRQKFQRLPDHVIARIEQIVRDAYIEAGEDVGGDILREHIWQQALAARREMIANGELLALSDFRKRIGATEKRLALLLEDGSVFTVAVDGASYIPALLADPAVNRKRVQAICRIIVPAELLSRLDFLSSQRGGLGNRRPLDMLDSDVDFKLLQRIAAAWAAEWSRTIVKMYKGEHQCEPSDVEPLYTATVEIDPRKALWNRASEALHAHGYEWPLSPYREARIFTLFVGRQAVGDSAPIPEACLQILVVGELVRIRIVAAPGTALNSQTIAAGKHETFVDVAKQVIAHFLALSAGR</sequence>
<organism evidence="1 2">
    <name type="scientific">Paraburkholderia dipogonis</name>
    <dbReference type="NCBI Taxonomy" id="1211383"/>
    <lineage>
        <taxon>Bacteria</taxon>
        <taxon>Pseudomonadati</taxon>
        <taxon>Pseudomonadota</taxon>
        <taxon>Betaproteobacteria</taxon>
        <taxon>Burkholderiales</taxon>
        <taxon>Burkholderiaceae</taxon>
        <taxon>Paraburkholderia</taxon>
    </lineage>
</organism>
<reference evidence="1 2" key="1">
    <citation type="journal article" date="2024" name="Chem. Sci.">
        <title>Discovery of megapolipeptins by genome mining of a Burkholderiales bacteria collection.</title>
        <authorList>
            <person name="Paulo B.S."/>
            <person name="Recchia M.J.J."/>
            <person name="Lee S."/>
            <person name="Fergusson C.H."/>
            <person name="Romanowski S.B."/>
            <person name="Hernandez A."/>
            <person name="Krull N."/>
            <person name="Liu D.Y."/>
            <person name="Cavanagh H."/>
            <person name="Bos A."/>
            <person name="Gray C.A."/>
            <person name="Murphy B.T."/>
            <person name="Linington R.G."/>
            <person name="Eustaquio A.S."/>
        </authorList>
    </citation>
    <scope>NUCLEOTIDE SEQUENCE [LARGE SCALE GENOMIC DNA]</scope>
    <source>
        <strain evidence="1 2">RL17-350-BIC-A</strain>
    </source>
</reference>
<dbReference type="Proteomes" id="UP001629230">
    <property type="component" value="Unassembled WGS sequence"/>
</dbReference>
<evidence type="ECO:0000313" key="2">
    <source>
        <dbReference type="Proteomes" id="UP001629230"/>
    </source>
</evidence>
<proteinExistence type="predicted"/>